<evidence type="ECO:0000313" key="2">
    <source>
        <dbReference type="EMBL" id="KAK8855154.1"/>
    </source>
</evidence>
<keyword evidence="3" id="KW-1185">Reference proteome</keyword>
<evidence type="ECO:0000256" key="1">
    <source>
        <dbReference type="SAM" id="MobiDB-lite"/>
    </source>
</evidence>
<comment type="caution">
    <text evidence="2">The sequence shown here is derived from an EMBL/GenBank/DDBJ whole genome shotgun (WGS) entry which is preliminary data.</text>
</comment>
<accession>A0ABR2HYE5</accession>
<dbReference type="EMBL" id="JAPCWZ010000007">
    <property type="protein sequence ID" value="KAK8855154.1"/>
    <property type="molecule type" value="Genomic_DNA"/>
</dbReference>
<dbReference type="Proteomes" id="UP001390339">
    <property type="component" value="Unassembled WGS sequence"/>
</dbReference>
<sequence>MITPPTPPARTMVPSHLPKLTIYQPAWFEEKKARDREVETAFRREMAVKKLRSVYDLEEINEYLELEDDDPLIDEVLLDIGLEPGVDAESLHQLLSEFYVLEEEVEEEEEELVEVYSTEEDEQSDEYYGDYYGQALDDDSGESQSEQDSLDEYGDEEEAGYYTDNSDILGETY</sequence>
<organism evidence="2 3">
    <name type="scientific">Apiospora arundinis</name>
    <dbReference type="NCBI Taxonomy" id="335852"/>
    <lineage>
        <taxon>Eukaryota</taxon>
        <taxon>Fungi</taxon>
        <taxon>Dikarya</taxon>
        <taxon>Ascomycota</taxon>
        <taxon>Pezizomycotina</taxon>
        <taxon>Sordariomycetes</taxon>
        <taxon>Xylariomycetidae</taxon>
        <taxon>Amphisphaeriales</taxon>
        <taxon>Apiosporaceae</taxon>
        <taxon>Apiospora</taxon>
    </lineage>
</organism>
<feature type="region of interest" description="Disordered" evidence="1">
    <location>
        <begin position="115"/>
        <end position="173"/>
    </location>
</feature>
<gene>
    <name evidence="2" type="ORF">PGQ11_011066</name>
</gene>
<reference evidence="2 3" key="1">
    <citation type="journal article" date="2024" name="IMA Fungus">
        <title>Apiospora arundinis, a panoply of carbohydrate-active enzymes and secondary metabolites.</title>
        <authorList>
            <person name="Sorensen T."/>
            <person name="Petersen C."/>
            <person name="Muurmann A.T."/>
            <person name="Christiansen J.V."/>
            <person name="Brundto M.L."/>
            <person name="Overgaard C.K."/>
            <person name="Boysen A.T."/>
            <person name="Wollenberg R.D."/>
            <person name="Larsen T.O."/>
            <person name="Sorensen J.L."/>
            <person name="Nielsen K.L."/>
            <person name="Sondergaard T.E."/>
        </authorList>
    </citation>
    <scope>NUCLEOTIDE SEQUENCE [LARGE SCALE GENOMIC DNA]</scope>
    <source>
        <strain evidence="2 3">AAU 773</strain>
    </source>
</reference>
<evidence type="ECO:0000313" key="3">
    <source>
        <dbReference type="Proteomes" id="UP001390339"/>
    </source>
</evidence>
<evidence type="ECO:0008006" key="4">
    <source>
        <dbReference type="Google" id="ProtNLM"/>
    </source>
</evidence>
<name>A0ABR2HYE5_9PEZI</name>
<feature type="compositionally biased region" description="Acidic residues" evidence="1">
    <location>
        <begin position="115"/>
        <end position="128"/>
    </location>
</feature>
<proteinExistence type="predicted"/>
<protein>
    <recommendedName>
        <fullName evidence="4">DNA-directed RNA polymerase III subunit</fullName>
    </recommendedName>
</protein>
<feature type="compositionally biased region" description="Acidic residues" evidence="1">
    <location>
        <begin position="148"/>
        <end position="159"/>
    </location>
</feature>